<dbReference type="Proteomes" id="UP000063699">
    <property type="component" value="Chromosome"/>
</dbReference>
<dbReference type="STRING" id="860235.AOZ06_07735"/>
<feature type="compositionally biased region" description="Basic and acidic residues" evidence="1">
    <location>
        <begin position="142"/>
        <end position="183"/>
    </location>
</feature>
<evidence type="ECO:0000313" key="2">
    <source>
        <dbReference type="EMBL" id="ALG06834.1"/>
    </source>
</evidence>
<dbReference type="OrthoDB" id="4775111at2"/>
<dbReference type="KEGG" id="kphy:AOZ06_07735"/>
<sequence>MPDERTYIKVHDGIEDHPKIMVLSDKSFRVLVTTWGWSSRYTTDGFIPESVWHKRASPKVRKELEPGLVHRPGHACPRCPVVPEGHVRMHDYLEHQRSADEIEDLKATKQRAGRLGNHQRWHHGHGVIDPGCEFCVPNGSQDRSHVRSQKDRTSDPTSDRKTVAEGSQNDRKTIAETDTDKRSTSSVVTSRKRSNLTARADRGTGAREQAEILAETAHTLPAHRLVEAYAKTCNRRPPRKVLTELAQQVDALLAEDWPPELVTQALDAWGAKGMHPKALPSVAHEVANKTRGTPGSGGYRSATDTAIEDFLKRGNQTPARAAIEGSTT</sequence>
<proteinExistence type="predicted"/>
<reference evidence="2 3" key="1">
    <citation type="submission" date="2015-07" db="EMBL/GenBank/DDBJ databases">
        <title>Genome sequencing of Kibdelosporangium phytohabitans.</title>
        <authorList>
            <person name="Qin S."/>
            <person name="Xing K."/>
        </authorList>
    </citation>
    <scope>NUCLEOTIDE SEQUENCE [LARGE SCALE GENOMIC DNA]</scope>
    <source>
        <strain evidence="2 3">KLBMP1111</strain>
    </source>
</reference>
<protein>
    <submittedName>
        <fullName evidence="2">Uncharacterized protein</fullName>
    </submittedName>
</protein>
<dbReference type="EMBL" id="CP012752">
    <property type="protein sequence ID" value="ALG06834.1"/>
    <property type="molecule type" value="Genomic_DNA"/>
</dbReference>
<evidence type="ECO:0000313" key="3">
    <source>
        <dbReference type="Proteomes" id="UP000063699"/>
    </source>
</evidence>
<organism evidence="2 3">
    <name type="scientific">Kibdelosporangium phytohabitans</name>
    <dbReference type="NCBI Taxonomy" id="860235"/>
    <lineage>
        <taxon>Bacteria</taxon>
        <taxon>Bacillati</taxon>
        <taxon>Actinomycetota</taxon>
        <taxon>Actinomycetes</taxon>
        <taxon>Pseudonocardiales</taxon>
        <taxon>Pseudonocardiaceae</taxon>
        <taxon>Kibdelosporangium</taxon>
    </lineage>
</organism>
<keyword evidence="3" id="KW-1185">Reference proteome</keyword>
<gene>
    <name evidence="2" type="ORF">AOZ06_07735</name>
</gene>
<accession>A0A0N9HV84</accession>
<feature type="region of interest" description="Disordered" evidence="1">
    <location>
        <begin position="140"/>
        <end position="207"/>
    </location>
</feature>
<dbReference type="AlphaFoldDB" id="A0A0N9HV84"/>
<name>A0A0N9HV84_9PSEU</name>
<dbReference type="RefSeq" id="WP_054288806.1">
    <property type="nucleotide sequence ID" value="NZ_CP012752.1"/>
</dbReference>
<evidence type="ECO:0000256" key="1">
    <source>
        <dbReference type="SAM" id="MobiDB-lite"/>
    </source>
</evidence>